<proteinExistence type="predicted"/>
<gene>
    <name evidence="1" type="ORF">DC3_56920</name>
</gene>
<dbReference type="Proteomes" id="UP000321306">
    <property type="component" value="Unassembled WGS sequence"/>
</dbReference>
<name>A0A511NBT7_DEIC1</name>
<reference evidence="1 2" key="1">
    <citation type="submission" date="2019-07" db="EMBL/GenBank/DDBJ databases">
        <title>Whole genome shotgun sequence of Deinococcus cellulosilyticus NBRC 106333.</title>
        <authorList>
            <person name="Hosoyama A."/>
            <person name="Uohara A."/>
            <person name="Ohji S."/>
            <person name="Ichikawa N."/>
        </authorList>
    </citation>
    <scope>NUCLEOTIDE SEQUENCE [LARGE SCALE GENOMIC DNA]</scope>
    <source>
        <strain evidence="1 2">NBRC 106333</strain>
    </source>
</reference>
<dbReference type="AlphaFoldDB" id="A0A511NBT7"/>
<evidence type="ECO:0000313" key="1">
    <source>
        <dbReference type="EMBL" id="GEM50057.1"/>
    </source>
</evidence>
<comment type="caution">
    <text evidence="1">The sequence shown here is derived from an EMBL/GenBank/DDBJ whole genome shotgun (WGS) entry which is preliminary data.</text>
</comment>
<dbReference type="EMBL" id="BJXB01000055">
    <property type="protein sequence ID" value="GEM50057.1"/>
    <property type="molecule type" value="Genomic_DNA"/>
</dbReference>
<accession>A0A511NBT7</accession>
<sequence>MRLGVQPFSFIDLHTGRVGIVDLSCSPEEPYDHALEWTSHSLEEWMEGWMNGENMGFNYPDL</sequence>
<organism evidence="1 2">
    <name type="scientific">Deinococcus cellulosilyticus (strain DSM 18568 / NBRC 106333 / KACC 11606 / 5516J-15)</name>
    <dbReference type="NCBI Taxonomy" id="1223518"/>
    <lineage>
        <taxon>Bacteria</taxon>
        <taxon>Thermotogati</taxon>
        <taxon>Deinococcota</taxon>
        <taxon>Deinococci</taxon>
        <taxon>Deinococcales</taxon>
        <taxon>Deinococcaceae</taxon>
        <taxon>Deinococcus</taxon>
    </lineage>
</organism>
<keyword evidence="2" id="KW-1185">Reference proteome</keyword>
<evidence type="ECO:0000313" key="2">
    <source>
        <dbReference type="Proteomes" id="UP000321306"/>
    </source>
</evidence>
<protein>
    <submittedName>
        <fullName evidence="1">Uncharacterized protein</fullName>
    </submittedName>
</protein>